<evidence type="ECO:0000313" key="2">
    <source>
        <dbReference type="EMBL" id="KAF7241666.1"/>
    </source>
</evidence>
<gene>
    <name evidence="2" type="ORF">EG68_10804</name>
</gene>
<dbReference type="Proteomes" id="UP000822476">
    <property type="component" value="Unassembled WGS sequence"/>
</dbReference>
<comment type="caution">
    <text evidence="2">The sequence shown here is derived from an EMBL/GenBank/DDBJ whole genome shotgun (WGS) entry which is preliminary data.</text>
</comment>
<reference evidence="2" key="1">
    <citation type="submission" date="2019-07" db="EMBL/GenBank/DDBJ databases">
        <title>Annotation for the trematode Paragonimus miyazaki's.</title>
        <authorList>
            <person name="Choi Y.-J."/>
        </authorList>
    </citation>
    <scope>NUCLEOTIDE SEQUENCE</scope>
    <source>
        <strain evidence="2">Japan</strain>
    </source>
</reference>
<dbReference type="OrthoDB" id="6311467at2759"/>
<feature type="compositionally biased region" description="Polar residues" evidence="1">
    <location>
        <begin position="126"/>
        <end position="138"/>
    </location>
</feature>
<evidence type="ECO:0000313" key="3">
    <source>
        <dbReference type="Proteomes" id="UP000822476"/>
    </source>
</evidence>
<sequence>MDNVKPFTYSTMSVGVFCDQVKPVNVNEYFQDVIDELMDLQLHGYYHGGSDNLRTAMRFESIPEKLSELPSFKATIRMEDHDRRVIKRVFRPDFTSDDMSVLIKMVFSVDIEYSPPPPPLQCMATAPNSTSLQKNVPSSAAALSPPGREHNS</sequence>
<keyword evidence="3" id="KW-1185">Reference proteome</keyword>
<protein>
    <submittedName>
        <fullName evidence="2">Uncharacterized protein</fullName>
    </submittedName>
</protein>
<dbReference type="AlphaFoldDB" id="A0A8S9YJD3"/>
<accession>A0A8S9YJD3</accession>
<name>A0A8S9YJD3_9TREM</name>
<proteinExistence type="predicted"/>
<evidence type="ECO:0000256" key="1">
    <source>
        <dbReference type="SAM" id="MobiDB-lite"/>
    </source>
</evidence>
<dbReference type="EMBL" id="JTDE01006917">
    <property type="protein sequence ID" value="KAF7241666.1"/>
    <property type="molecule type" value="Genomic_DNA"/>
</dbReference>
<feature type="region of interest" description="Disordered" evidence="1">
    <location>
        <begin position="125"/>
        <end position="152"/>
    </location>
</feature>
<organism evidence="2 3">
    <name type="scientific">Paragonimus skrjabini miyazakii</name>
    <dbReference type="NCBI Taxonomy" id="59628"/>
    <lineage>
        <taxon>Eukaryota</taxon>
        <taxon>Metazoa</taxon>
        <taxon>Spiralia</taxon>
        <taxon>Lophotrochozoa</taxon>
        <taxon>Platyhelminthes</taxon>
        <taxon>Trematoda</taxon>
        <taxon>Digenea</taxon>
        <taxon>Plagiorchiida</taxon>
        <taxon>Troglotremata</taxon>
        <taxon>Troglotrematidae</taxon>
        <taxon>Paragonimus</taxon>
    </lineage>
</organism>